<keyword evidence="2 3" id="KW-0040">ANK repeat</keyword>
<dbReference type="AlphaFoldDB" id="A0A5F8GNR1"/>
<dbReference type="PROSITE" id="PS50297">
    <property type="entry name" value="ANK_REP_REGION"/>
    <property type="match status" value="3"/>
</dbReference>
<evidence type="ECO:0000313" key="5">
    <source>
        <dbReference type="Proteomes" id="UP000002280"/>
    </source>
</evidence>
<reference evidence="4" key="3">
    <citation type="submission" date="2025-09" db="UniProtKB">
        <authorList>
            <consortium name="Ensembl"/>
        </authorList>
    </citation>
    <scope>IDENTIFICATION</scope>
</reference>
<gene>
    <name evidence="4" type="primary">ANKRD10</name>
</gene>
<feature type="repeat" description="ANK" evidence="3">
    <location>
        <begin position="58"/>
        <end position="90"/>
    </location>
</feature>
<dbReference type="PROSITE" id="PS50088">
    <property type="entry name" value="ANK_REPEAT"/>
    <property type="match status" value="3"/>
</dbReference>
<name>A0A5F8GNR1_MONDO</name>
<dbReference type="GeneID" id="100023272"/>
<dbReference type="OrthoDB" id="5402602at2759"/>
<dbReference type="GeneTree" id="ENSGT00940000156564"/>
<dbReference type="InterPro" id="IPR050776">
    <property type="entry name" value="Ank_Repeat/CDKN_Inhibitor"/>
</dbReference>
<organism evidence="4 5">
    <name type="scientific">Monodelphis domestica</name>
    <name type="common">Gray short-tailed opossum</name>
    <dbReference type="NCBI Taxonomy" id="13616"/>
    <lineage>
        <taxon>Eukaryota</taxon>
        <taxon>Metazoa</taxon>
        <taxon>Chordata</taxon>
        <taxon>Craniata</taxon>
        <taxon>Vertebrata</taxon>
        <taxon>Euteleostomi</taxon>
        <taxon>Mammalia</taxon>
        <taxon>Metatheria</taxon>
        <taxon>Didelphimorphia</taxon>
        <taxon>Didelphidae</taxon>
        <taxon>Monodelphis</taxon>
    </lineage>
</organism>
<dbReference type="InParanoid" id="A0A5F8GNR1"/>
<dbReference type="InterPro" id="IPR002110">
    <property type="entry name" value="Ankyrin_rpt"/>
</dbReference>
<dbReference type="KEGG" id="mdo:100023272"/>
<dbReference type="Pfam" id="PF12796">
    <property type="entry name" value="Ank_2"/>
    <property type="match status" value="1"/>
</dbReference>
<dbReference type="Bgee" id="ENSMODG00000046223">
    <property type="expression patterns" value="Expressed in hindlimb bud and 20 other cell types or tissues"/>
</dbReference>
<dbReference type="GO" id="GO:0005654">
    <property type="term" value="C:nucleoplasm"/>
    <property type="evidence" value="ECO:0007669"/>
    <property type="project" value="Ensembl"/>
</dbReference>
<dbReference type="FunCoup" id="A0A5F8GNR1">
    <property type="interactions" value="1388"/>
</dbReference>
<dbReference type="PANTHER" id="PTHR24201:SF12">
    <property type="entry name" value="ANKYRIN REPEAT DOMAIN 10"/>
    <property type="match status" value="1"/>
</dbReference>
<feature type="repeat" description="ANK" evidence="3">
    <location>
        <begin position="125"/>
        <end position="157"/>
    </location>
</feature>
<accession>A0A5F8GNR1</accession>
<dbReference type="Ensembl" id="ENSMODT00000055056.1">
    <property type="protein sequence ID" value="ENSMODP00000049107.1"/>
    <property type="gene ID" value="ENSMODG00000046223.1"/>
</dbReference>
<keyword evidence="5" id="KW-1185">Reference proteome</keyword>
<dbReference type="Gene3D" id="1.25.40.20">
    <property type="entry name" value="Ankyrin repeat-containing domain"/>
    <property type="match status" value="1"/>
</dbReference>
<dbReference type="CTD" id="55608"/>
<evidence type="ECO:0000256" key="2">
    <source>
        <dbReference type="ARBA" id="ARBA00023043"/>
    </source>
</evidence>
<dbReference type="OMA" id="ILNGVHQ"/>
<reference evidence="4" key="2">
    <citation type="submission" date="2025-08" db="UniProtKB">
        <authorList>
            <consortium name="Ensembl"/>
        </authorList>
    </citation>
    <scope>IDENTIFICATION</scope>
</reference>
<reference evidence="4 5" key="1">
    <citation type="journal article" date="2007" name="Nature">
        <title>Genome of the marsupial Monodelphis domestica reveals innovation in non-coding sequences.</title>
        <authorList>
            <person name="Mikkelsen T.S."/>
            <person name="Wakefield M.J."/>
            <person name="Aken B."/>
            <person name="Amemiya C.T."/>
            <person name="Chang J.L."/>
            <person name="Duke S."/>
            <person name="Garber M."/>
            <person name="Gentles A.J."/>
            <person name="Goodstadt L."/>
            <person name="Heger A."/>
            <person name="Jurka J."/>
            <person name="Kamal M."/>
            <person name="Mauceli E."/>
            <person name="Searle S.M."/>
            <person name="Sharpe T."/>
            <person name="Baker M.L."/>
            <person name="Batzer M.A."/>
            <person name="Benos P.V."/>
            <person name="Belov K."/>
            <person name="Clamp M."/>
            <person name="Cook A."/>
            <person name="Cuff J."/>
            <person name="Das R."/>
            <person name="Davidow L."/>
            <person name="Deakin J.E."/>
            <person name="Fazzari M.J."/>
            <person name="Glass J.L."/>
            <person name="Grabherr M."/>
            <person name="Greally J.M."/>
            <person name="Gu W."/>
            <person name="Hore T.A."/>
            <person name="Huttley G.A."/>
            <person name="Kleber M."/>
            <person name="Jirtle R.L."/>
            <person name="Koina E."/>
            <person name="Lee J.T."/>
            <person name="Mahony S."/>
            <person name="Marra M.A."/>
            <person name="Miller R.D."/>
            <person name="Nicholls R.D."/>
            <person name="Oda M."/>
            <person name="Papenfuss A.T."/>
            <person name="Parra Z.E."/>
            <person name="Pollock D.D."/>
            <person name="Ray D.A."/>
            <person name="Schein J.E."/>
            <person name="Speed T.P."/>
            <person name="Thompson K."/>
            <person name="VandeBerg J.L."/>
            <person name="Wade C.M."/>
            <person name="Walker J.A."/>
            <person name="Waters P.D."/>
            <person name="Webber C."/>
            <person name="Weidman J.R."/>
            <person name="Xie X."/>
            <person name="Zody M.C."/>
            <person name="Baldwin J."/>
            <person name="Abdouelleil A."/>
            <person name="Abdulkadir J."/>
            <person name="Abebe A."/>
            <person name="Abera B."/>
            <person name="Abreu J."/>
            <person name="Acer S.C."/>
            <person name="Aftuck L."/>
            <person name="Alexander A."/>
            <person name="An P."/>
            <person name="Anderson E."/>
            <person name="Anderson S."/>
            <person name="Arachi H."/>
            <person name="Azer M."/>
            <person name="Bachantsang P."/>
            <person name="Barry A."/>
            <person name="Bayul T."/>
            <person name="Berlin A."/>
            <person name="Bessette D."/>
            <person name="Bloom T."/>
            <person name="Bloom T."/>
            <person name="Boguslavskiy L."/>
            <person name="Bonnet C."/>
            <person name="Boukhgalter B."/>
            <person name="Bourzgui I."/>
            <person name="Brown A."/>
            <person name="Cahill P."/>
            <person name="Channer S."/>
            <person name="Cheshatsang Y."/>
            <person name="Chuda L."/>
            <person name="Citroen M."/>
            <person name="Collymore A."/>
            <person name="Cooke P."/>
            <person name="Costello M."/>
            <person name="D'Aco K."/>
            <person name="Daza R."/>
            <person name="De Haan G."/>
            <person name="DeGray S."/>
            <person name="DeMaso C."/>
            <person name="Dhargay N."/>
            <person name="Dooley K."/>
            <person name="Dooley E."/>
            <person name="Doricent M."/>
            <person name="Dorje P."/>
            <person name="Dorjee K."/>
            <person name="Dupes A."/>
            <person name="Elong R."/>
            <person name="Falk J."/>
            <person name="Farina A."/>
            <person name="Faro S."/>
            <person name="Ferguson D."/>
            <person name="Fisher S."/>
            <person name="Foley C.D."/>
            <person name="Franke A."/>
            <person name="Friedrich D."/>
            <person name="Gadbois L."/>
            <person name="Gearin G."/>
            <person name="Gearin C.R."/>
            <person name="Giannoukos G."/>
            <person name="Goode T."/>
            <person name="Graham J."/>
            <person name="Grandbois E."/>
            <person name="Grewal S."/>
            <person name="Gyaltsen K."/>
            <person name="Hafez N."/>
            <person name="Hagos B."/>
            <person name="Hall J."/>
            <person name="Henson C."/>
            <person name="Hollinger A."/>
            <person name="Honan T."/>
            <person name="Huard M.D."/>
            <person name="Hughes L."/>
            <person name="Hurhula B."/>
            <person name="Husby M.E."/>
            <person name="Kamat A."/>
            <person name="Kanga B."/>
            <person name="Kashin S."/>
            <person name="Khazanovich D."/>
            <person name="Kisner P."/>
            <person name="Lance K."/>
            <person name="Lara M."/>
            <person name="Lee W."/>
            <person name="Lennon N."/>
            <person name="Letendre F."/>
            <person name="LeVine R."/>
            <person name="Lipovsky A."/>
            <person name="Liu X."/>
            <person name="Liu J."/>
            <person name="Liu S."/>
            <person name="Lokyitsang T."/>
            <person name="Lokyitsang Y."/>
            <person name="Lubonja R."/>
            <person name="Lui A."/>
            <person name="MacDonald P."/>
            <person name="Magnisalis V."/>
            <person name="Maru K."/>
            <person name="Matthews C."/>
            <person name="McCusker W."/>
            <person name="McDonough S."/>
            <person name="Mehta T."/>
            <person name="Meldrim J."/>
            <person name="Meneus L."/>
            <person name="Mihai O."/>
            <person name="Mihalev A."/>
            <person name="Mihova T."/>
            <person name="Mittelman R."/>
            <person name="Mlenga V."/>
            <person name="Montmayeur A."/>
            <person name="Mulrain L."/>
            <person name="Navidi A."/>
            <person name="Naylor J."/>
            <person name="Negash T."/>
            <person name="Nguyen T."/>
            <person name="Nguyen N."/>
            <person name="Nicol R."/>
            <person name="Norbu C."/>
            <person name="Norbu N."/>
            <person name="Novod N."/>
            <person name="O'Neill B."/>
            <person name="Osman S."/>
            <person name="Markiewicz E."/>
            <person name="Oyono O.L."/>
            <person name="Patti C."/>
            <person name="Phunkhang P."/>
            <person name="Pierre F."/>
            <person name="Priest M."/>
            <person name="Raghuraman S."/>
            <person name="Rege F."/>
            <person name="Reyes R."/>
            <person name="Rise C."/>
            <person name="Rogov P."/>
            <person name="Ross K."/>
            <person name="Ryan E."/>
            <person name="Settipalli S."/>
            <person name="Shea T."/>
            <person name="Sherpa N."/>
            <person name="Shi L."/>
            <person name="Shih D."/>
            <person name="Sparrow T."/>
            <person name="Spaulding J."/>
            <person name="Stalker J."/>
            <person name="Stange-Thomann N."/>
            <person name="Stavropoulos S."/>
            <person name="Stone C."/>
            <person name="Strader C."/>
            <person name="Tesfaye S."/>
            <person name="Thomson T."/>
            <person name="Thoulutsang Y."/>
            <person name="Thoulutsang D."/>
            <person name="Topham K."/>
            <person name="Topping I."/>
            <person name="Tsamla T."/>
            <person name="Vassiliev H."/>
            <person name="Vo A."/>
            <person name="Wangchuk T."/>
            <person name="Wangdi T."/>
            <person name="Weiand M."/>
            <person name="Wilkinson J."/>
            <person name="Wilson A."/>
            <person name="Yadav S."/>
            <person name="Young G."/>
            <person name="Yu Q."/>
            <person name="Zembek L."/>
            <person name="Zhong D."/>
            <person name="Zimmer A."/>
            <person name="Zwirko Z."/>
            <person name="Jaffe D.B."/>
            <person name="Alvarez P."/>
            <person name="Brockman W."/>
            <person name="Butler J."/>
            <person name="Chin C."/>
            <person name="Gnerre S."/>
            <person name="MacCallum I."/>
            <person name="Graves J.A."/>
            <person name="Ponting C.P."/>
            <person name="Breen M."/>
            <person name="Samollow P.B."/>
            <person name="Lander E.S."/>
            <person name="Lindblad-Toh K."/>
        </authorList>
    </citation>
    <scope>NUCLEOTIDE SEQUENCE [LARGE SCALE GENOMIC DNA]</scope>
</reference>
<evidence type="ECO:0000256" key="3">
    <source>
        <dbReference type="PROSITE-ProRule" id="PRU00023"/>
    </source>
</evidence>
<sequence>MSAASGAGSNVEAGFSSEELLTLRFPLHRACRDGDLVALCSLLQHTPRAHLAAEDSFYGWTPVHWAAHFGKLECLIQLVRAGATLNVCTTRFAQTPAHIAAFGGHPECLIWLIQAGANINKQDCEGETPIHKAARSGSMDSISALVANGAQIDLRNASGLTAADIAHTQGFQECAQFLLNLQNCHLTRFYNNGTLNGVHQNAFPNHVSGGTNRKRSFEDVESAGIKKARTEAPSFLCSIPQVNGGAGDDADSMHIDREFAVVSDMNSSSSVLNTLTSGYATNGHLDFPSTTQLNGMENGNGECLTAPNGISNGLIPGLTFATSQKTPSVNGAEESEKSMNISPDMCGSLHLNGSPSSCVANRPSWLDDIGDNLHYGHYHGFGDTAESIPELNSVVEHSNSVKVEEKYDNTILGTMHLYHGS</sequence>
<dbReference type="RefSeq" id="XP_001374862.1">
    <property type="nucleotide sequence ID" value="XM_001374825.5"/>
</dbReference>
<dbReference type="Proteomes" id="UP000002280">
    <property type="component" value="Chromosome 7"/>
</dbReference>
<feature type="repeat" description="ANK" evidence="3">
    <location>
        <begin position="92"/>
        <end position="124"/>
    </location>
</feature>
<dbReference type="InterPro" id="IPR036770">
    <property type="entry name" value="Ankyrin_rpt-contain_sf"/>
</dbReference>
<evidence type="ECO:0000256" key="1">
    <source>
        <dbReference type="ARBA" id="ARBA00022737"/>
    </source>
</evidence>
<dbReference type="SUPFAM" id="SSF48403">
    <property type="entry name" value="Ankyrin repeat"/>
    <property type="match status" value="1"/>
</dbReference>
<dbReference type="SMART" id="SM00248">
    <property type="entry name" value="ANK"/>
    <property type="match status" value="4"/>
</dbReference>
<evidence type="ECO:0000313" key="4">
    <source>
        <dbReference type="Ensembl" id="ENSMODP00000049107.1"/>
    </source>
</evidence>
<keyword evidence="1" id="KW-0677">Repeat</keyword>
<dbReference type="Pfam" id="PF00023">
    <property type="entry name" value="Ank"/>
    <property type="match status" value="1"/>
</dbReference>
<dbReference type="PANTHER" id="PTHR24201">
    <property type="entry name" value="ANK_REP_REGION DOMAIN-CONTAINING PROTEIN"/>
    <property type="match status" value="1"/>
</dbReference>
<protein>
    <submittedName>
        <fullName evidence="4">Ankyrin repeat domain 10</fullName>
    </submittedName>
</protein>
<dbReference type="STRING" id="13616.ENSMODP00000049107"/>
<proteinExistence type="predicted"/>